<keyword evidence="3" id="KW-0560">Oxidoreductase</keyword>
<dbReference type="InterPro" id="IPR002938">
    <property type="entry name" value="FAD-bd"/>
</dbReference>
<feature type="domain" description="FAD-binding" evidence="5">
    <location>
        <begin position="89"/>
        <end position="132"/>
    </location>
</feature>
<name>A0ABR1J8M3_9AGAR</name>
<organism evidence="6 7">
    <name type="scientific">Marasmiellus scandens</name>
    <dbReference type="NCBI Taxonomy" id="2682957"/>
    <lineage>
        <taxon>Eukaryota</taxon>
        <taxon>Fungi</taxon>
        <taxon>Dikarya</taxon>
        <taxon>Basidiomycota</taxon>
        <taxon>Agaricomycotina</taxon>
        <taxon>Agaricomycetes</taxon>
        <taxon>Agaricomycetidae</taxon>
        <taxon>Agaricales</taxon>
        <taxon>Marasmiineae</taxon>
        <taxon>Omphalotaceae</taxon>
        <taxon>Marasmiellus</taxon>
    </lineage>
</organism>
<evidence type="ECO:0000256" key="4">
    <source>
        <dbReference type="ARBA" id="ARBA00023033"/>
    </source>
</evidence>
<keyword evidence="1" id="KW-0285">Flavoprotein</keyword>
<sequence length="196" mass="22034">MWTCVQDVFDPDPSKWVFVLIQTWPEAIEDTKTVTETIPNPTTKSTIVQDMKNRASACAEPFKSIWQAIPDDALVSHNRLTDWPTEPWDNRNGTVTLAGDAAHPMTFHRGQGLNNAISDACTLLHALENHYSPSDTDADASPSPFAKALEVYERDVWERGREAVLSSTKNTMMMHDWKTGAECCDEGRNRSTTRPR</sequence>
<keyword evidence="4" id="KW-0503">Monooxygenase</keyword>
<proteinExistence type="predicted"/>
<dbReference type="Proteomes" id="UP001498398">
    <property type="component" value="Unassembled WGS sequence"/>
</dbReference>
<reference evidence="6 7" key="1">
    <citation type="submission" date="2024-01" db="EMBL/GenBank/DDBJ databases">
        <title>A draft genome for the cacao thread blight pathogen Marasmiellus scandens.</title>
        <authorList>
            <person name="Baruah I.K."/>
            <person name="Leung J."/>
            <person name="Bukari Y."/>
            <person name="Amoako-Attah I."/>
            <person name="Meinhardt L.W."/>
            <person name="Bailey B.A."/>
            <person name="Cohen S.P."/>
        </authorList>
    </citation>
    <scope>NUCLEOTIDE SEQUENCE [LARGE SCALE GENOMIC DNA]</scope>
    <source>
        <strain evidence="6 7">GH-19</strain>
    </source>
</reference>
<dbReference type="SUPFAM" id="SSF51905">
    <property type="entry name" value="FAD/NAD(P)-binding domain"/>
    <property type="match status" value="1"/>
</dbReference>
<keyword evidence="7" id="KW-1185">Reference proteome</keyword>
<comment type="caution">
    <text evidence="6">The sequence shown here is derived from an EMBL/GenBank/DDBJ whole genome shotgun (WGS) entry which is preliminary data.</text>
</comment>
<evidence type="ECO:0000256" key="3">
    <source>
        <dbReference type="ARBA" id="ARBA00023002"/>
    </source>
</evidence>
<dbReference type="PANTHER" id="PTHR47178">
    <property type="entry name" value="MONOOXYGENASE, FAD-BINDING"/>
    <property type="match status" value="1"/>
</dbReference>
<dbReference type="PANTHER" id="PTHR47178:SF3">
    <property type="entry name" value="FAD-BINDING DOMAIN-CONTAINING PROTEIN"/>
    <property type="match status" value="1"/>
</dbReference>
<accession>A0ABR1J8M3</accession>
<evidence type="ECO:0000313" key="7">
    <source>
        <dbReference type="Proteomes" id="UP001498398"/>
    </source>
</evidence>
<evidence type="ECO:0000256" key="2">
    <source>
        <dbReference type="ARBA" id="ARBA00022827"/>
    </source>
</evidence>
<evidence type="ECO:0000259" key="5">
    <source>
        <dbReference type="Pfam" id="PF01494"/>
    </source>
</evidence>
<dbReference type="Pfam" id="PF01494">
    <property type="entry name" value="FAD_binding_3"/>
    <property type="match status" value="1"/>
</dbReference>
<dbReference type="InterPro" id="IPR036188">
    <property type="entry name" value="FAD/NAD-bd_sf"/>
</dbReference>
<gene>
    <name evidence="6" type="ORF">VKT23_013232</name>
</gene>
<dbReference type="EMBL" id="JBANRG010000035">
    <property type="protein sequence ID" value="KAK7449757.1"/>
    <property type="molecule type" value="Genomic_DNA"/>
</dbReference>
<evidence type="ECO:0000313" key="6">
    <source>
        <dbReference type="EMBL" id="KAK7449757.1"/>
    </source>
</evidence>
<dbReference type="Gene3D" id="3.50.50.60">
    <property type="entry name" value="FAD/NAD(P)-binding domain"/>
    <property type="match status" value="1"/>
</dbReference>
<keyword evidence="2" id="KW-0274">FAD</keyword>
<evidence type="ECO:0000256" key="1">
    <source>
        <dbReference type="ARBA" id="ARBA00022630"/>
    </source>
</evidence>
<protein>
    <recommendedName>
        <fullName evidence="5">FAD-binding domain-containing protein</fullName>
    </recommendedName>
</protein>